<evidence type="ECO:0000313" key="3">
    <source>
        <dbReference type="Proteomes" id="UP001054837"/>
    </source>
</evidence>
<organism evidence="2 3">
    <name type="scientific">Caerostris darwini</name>
    <dbReference type="NCBI Taxonomy" id="1538125"/>
    <lineage>
        <taxon>Eukaryota</taxon>
        <taxon>Metazoa</taxon>
        <taxon>Ecdysozoa</taxon>
        <taxon>Arthropoda</taxon>
        <taxon>Chelicerata</taxon>
        <taxon>Arachnida</taxon>
        <taxon>Araneae</taxon>
        <taxon>Araneomorphae</taxon>
        <taxon>Entelegynae</taxon>
        <taxon>Araneoidea</taxon>
        <taxon>Araneidae</taxon>
        <taxon>Caerostris</taxon>
    </lineage>
</organism>
<dbReference type="AlphaFoldDB" id="A0AAV4X888"/>
<dbReference type="Proteomes" id="UP001054837">
    <property type="component" value="Unassembled WGS sequence"/>
</dbReference>
<proteinExistence type="predicted"/>
<evidence type="ECO:0000256" key="1">
    <source>
        <dbReference type="SAM" id="MobiDB-lite"/>
    </source>
</evidence>
<evidence type="ECO:0008006" key="4">
    <source>
        <dbReference type="Google" id="ProtNLM"/>
    </source>
</evidence>
<feature type="compositionally biased region" description="Low complexity" evidence="1">
    <location>
        <begin position="211"/>
        <end position="223"/>
    </location>
</feature>
<keyword evidence="3" id="KW-1185">Reference proteome</keyword>
<protein>
    <recommendedName>
        <fullName evidence="4">EGF-like domain-containing protein</fullName>
    </recommendedName>
</protein>
<feature type="compositionally biased region" description="Gly residues" evidence="1">
    <location>
        <begin position="224"/>
        <end position="243"/>
    </location>
</feature>
<evidence type="ECO:0000313" key="2">
    <source>
        <dbReference type="EMBL" id="GIY90018.1"/>
    </source>
</evidence>
<gene>
    <name evidence="2" type="ORF">CDAR_164271</name>
</gene>
<reference evidence="2 3" key="1">
    <citation type="submission" date="2021-06" db="EMBL/GenBank/DDBJ databases">
        <title>Caerostris darwini draft genome.</title>
        <authorList>
            <person name="Kono N."/>
            <person name="Arakawa K."/>
        </authorList>
    </citation>
    <scope>NUCLEOTIDE SEQUENCE [LARGE SCALE GENOMIC DNA]</scope>
</reference>
<name>A0AAV4X888_9ARAC</name>
<sequence length="293" mass="32402">MKNKDYGRANGLTLTDFVLVLNRQEVQWSRIGFILLLFAQYVKPQSEKIEELLDTAIACNPKARLRQDPVIAISQKTLIHSKTMEKRKLRGHNCVTQGGGSEKCIFGSCKNNACLCNKGFEGPSCTNPTVNCWLFYCKQTECPRLYVYKVLRCECSSKYFGVKVRFGRYIYDEGYSDIYKPPPPGYLDSQGGVGSRYGGKSAGSQGNARAGQRYGQPGQQGQQGQYGQGHMGPQSAGGSGFKGNSGSIDNDEDSTEDIDEALEELEEENVSSVLRAGRGYLIVILNILIYNHL</sequence>
<feature type="compositionally biased region" description="Gly residues" evidence="1">
    <location>
        <begin position="191"/>
        <end position="201"/>
    </location>
</feature>
<feature type="region of interest" description="Disordered" evidence="1">
    <location>
        <begin position="189"/>
        <end position="255"/>
    </location>
</feature>
<comment type="caution">
    <text evidence="2">The sequence shown here is derived from an EMBL/GenBank/DDBJ whole genome shotgun (WGS) entry which is preliminary data.</text>
</comment>
<accession>A0AAV4X888</accession>
<dbReference type="EMBL" id="BPLQ01015705">
    <property type="protein sequence ID" value="GIY90018.1"/>
    <property type="molecule type" value="Genomic_DNA"/>
</dbReference>